<feature type="region of interest" description="Disordered" evidence="15">
    <location>
        <begin position="363"/>
        <end position="396"/>
    </location>
</feature>
<accession>A0A3P9PL91</accession>
<dbReference type="PRINTS" id="PR01499">
    <property type="entry name" value="TREKCHANNEL"/>
</dbReference>
<dbReference type="GO" id="GO:0005886">
    <property type="term" value="C:plasma membrane"/>
    <property type="evidence" value="ECO:0007669"/>
    <property type="project" value="UniProtKB-SubCell"/>
</dbReference>
<name>A0A3P9PL91_POERE</name>
<feature type="compositionally biased region" description="Pro residues" evidence="15">
    <location>
        <begin position="376"/>
        <end position="389"/>
    </location>
</feature>
<evidence type="ECO:0000313" key="19">
    <source>
        <dbReference type="Proteomes" id="UP000242638"/>
    </source>
</evidence>
<reference evidence="19" key="1">
    <citation type="submission" date="2013-11" db="EMBL/GenBank/DDBJ databases">
        <title>The genomic landscape of the Guanapo guppy.</title>
        <authorList>
            <person name="Kuenstner A."/>
            <person name="Dreyer C."/>
        </authorList>
    </citation>
    <scope>NUCLEOTIDE SEQUENCE</scope>
    <source>
        <strain evidence="19">Guanapo</strain>
    </source>
</reference>
<evidence type="ECO:0000256" key="6">
    <source>
        <dbReference type="ARBA" id="ARBA00022989"/>
    </source>
</evidence>
<evidence type="ECO:0000259" key="17">
    <source>
        <dbReference type="Pfam" id="PF07885"/>
    </source>
</evidence>
<evidence type="ECO:0000256" key="9">
    <source>
        <dbReference type="ARBA" id="ARBA00023157"/>
    </source>
</evidence>
<evidence type="ECO:0000256" key="3">
    <source>
        <dbReference type="ARBA" id="ARBA00022475"/>
    </source>
</evidence>
<dbReference type="AlphaFoldDB" id="A0A3P9PL91"/>
<dbReference type="GeneTree" id="ENSGT00940000160310"/>
<evidence type="ECO:0000256" key="2">
    <source>
        <dbReference type="ARBA" id="ARBA00022448"/>
    </source>
</evidence>
<feature type="transmembrane region" description="Helical" evidence="16">
    <location>
        <begin position="6"/>
        <end position="27"/>
    </location>
</feature>
<reference evidence="18" key="3">
    <citation type="submission" date="2025-09" db="UniProtKB">
        <authorList>
            <consortium name="Ensembl"/>
        </authorList>
    </citation>
    <scope>IDENTIFICATION</scope>
    <source>
        <strain evidence="18">Guanapo</strain>
    </source>
</reference>
<evidence type="ECO:0000256" key="8">
    <source>
        <dbReference type="ARBA" id="ARBA00023136"/>
    </source>
</evidence>
<feature type="domain" description="Potassium channel" evidence="17">
    <location>
        <begin position="175"/>
        <end position="248"/>
    </location>
</feature>
<sequence>MRCTTLTTLLTGVMLYLGMGALVFVTLETPKESKAHVNLLKAKQDFLSNNSCVTEVNFQELELVSAVEAGLDISSLSANLTSRWDMGSAFFFCGTIITTIGFGNLSPRTWLGQLFCVCYALVGIPMFGILLAGVGDHMGTVLRRAVAKIEKLFLKRKIRPTTVRVMSAVLSILIGCLIFLAVPTVVFQKVERWSFLESLYFVVITLTTVGFGDFVPGGTIFKPLVLLWIVFGLAYFASILTMIGNWLRVLSKRTRAEMEELRAHATDWTQNMDFRIPNPLEFNDPFLLQRRRWKRSERRRIRRGAHGTLGHWVRGGSENGHLPNRWAGLSSSMCQLEGRPFHQVLLDSTGTAMQEGSLYESVYDSQSDGSSVFPSCSPPPTPELPPPSPEGTAASSSDCQLLNFFGENLAYIDESSDTLSDLTEPTVSKEKRRHPRKPKRKSLKKRLTNRWSPLQVRRPSMQPPSNPPTPPPECSPSDISLAETQTDSVPGL</sequence>
<dbReference type="InterPro" id="IPR013099">
    <property type="entry name" value="K_chnl_dom"/>
</dbReference>
<feature type="compositionally biased region" description="Basic residues" evidence="15">
    <location>
        <begin position="430"/>
        <end position="448"/>
    </location>
</feature>
<feature type="transmembrane region" description="Helical" evidence="16">
    <location>
        <begin position="193"/>
        <end position="212"/>
    </location>
</feature>
<comment type="catalytic activity">
    <reaction evidence="13">
        <text>Cs(+)(in) = Cs(+)(out)</text>
        <dbReference type="Rhea" id="RHEA:78555"/>
        <dbReference type="ChEBI" id="CHEBI:49547"/>
    </reaction>
</comment>
<keyword evidence="5" id="KW-0630">Potassium</keyword>
<keyword evidence="8 16" id="KW-0472">Membrane</keyword>
<dbReference type="PANTHER" id="PTHR11003:SF344">
    <property type="entry name" value="POTASSIUM CHANNEL SUBFAMILY K MEMBER 2-LIKE"/>
    <property type="match status" value="1"/>
</dbReference>
<comment type="subcellular location">
    <subcellularLocation>
        <location evidence="1">Cell membrane</location>
        <topology evidence="1">Multi-pass membrane protein</topology>
    </subcellularLocation>
</comment>
<keyword evidence="10 14" id="KW-0407">Ion channel</keyword>
<proteinExistence type="inferred from homology"/>
<keyword evidence="6 16" id="KW-1133">Transmembrane helix</keyword>
<keyword evidence="2 14" id="KW-0813">Transport</keyword>
<evidence type="ECO:0000256" key="5">
    <source>
        <dbReference type="ARBA" id="ARBA00022958"/>
    </source>
</evidence>
<keyword evidence="9" id="KW-1015">Disulfide bond</keyword>
<feature type="domain" description="Potassium channel" evidence="17">
    <location>
        <begin position="79"/>
        <end position="136"/>
    </location>
</feature>
<dbReference type="Ensembl" id="ENSPRET00000022741.1">
    <property type="protein sequence ID" value="ENSPREP00000022505.1"/>
    <property type="gene ID" value="ENSPREG00000015113.1"/>
</dbReference>
<dbReference type="Bgee" id="ENSPREG00000015113">
    <property type="expression patterns" value="Expressed in caudal fin"/>
</dbReference>
<dbReference type="GO" id="GO:0015271">
    <property type="term" value="F:outward rectifier potassium channel activity"/>
    <property type="evidence" value="ECO:0007669"/>
    <property type="project" value="TreeGrafter"/>
</dbReference>
<dbReference type="InterPro" id="IPR003976">
    <property type="entry name" value="2pore_dom_K_chnl_TREK"/>
</dbReference>
<organism evidence="18 19">
    <name type="scientific">Poecilia reticulata</name>
    <name type="common">Guppy</name>
    <name type="synonym">Acanthophacelus reticulatus</name>
    <dbReference type="NCBI Taxonomy" id="8081"/>
    <lineage>
        <taxon>Eukaryota</taxon>
        <taxon>Metazoa</taxon>
        <taxon>Chordata</taxon>
        <taxon>Craniata</taxon>
        <taxon>Vertebrata</taxon>
        <taxon>Euteleostomi</taxon>
        <taxon>Actinopterygii</taxon>
        <taxon>Neopterygii</taxon>
        <taxon>Teleostei</taxon>
        <taxon>Neoteleostei</taxon>
        <taxon>Acanthomorphata</taxon>
        <taxon>Ovalentaria</taxon>
        <taxon>Atherinomorphae</taxon>
        <taxon>Cyprinodontiformes</taxon>
        <taxon>Poeciliidae</taxon>
        <taxon>Poeciliinae</taxon>
        <taxon>Poecilia</taxon>
    </lineage>
</organism>
<dbReference type="PRINTS" id="PR01333">
    <property type="entry name" value="2POREKCHANEL"/>
</dbReference>
<dbReference type="GO" id="GO:0030322">
    <property type="term" value="P:stabilization of membrane potential"/>
    <property type="evidence" value="ECO:0007669"/>
    <property type="project" value="TreeGrafter"/>
</dbReference>
<dbReference type="Proteomes" id="UP000242638">
    <property type="component" value="Unassembled WGS sequence"/>
</dbReference>
<feature type="transmembrane region" description="Helical" evidence="16">
    <location>
        <begin position="224"/>
        <end position="247"/>
    </location>
</feature>
<dbReference type="STRING" id="8081.ENSPREP00000022505"/>
<evidence type="ECO:0000256" key="1">
    <source>
        <dbReference type="ARBA" id="ARBA00004651"/>
    </source>
</evidence>
<feature type="compositionally biased region" description="Polar residues" evidence="15">
    <location>
        <begin position="482"/>
        <end position="492"/>
    </location>
</feature>
<dbReference type="PANTHER" id="PTHR11003">
    <property type="entry name" value="POTASSIUM CHANNEL, SUBFAMILY K"/>
    <property type="match status" value="1"/>
</dbReference>
<dbReference type="Gene3D" id="1.10.287.70">
    <property type="match status" value="1"/>
</dbReference>
<dbReference type="Pfam" id="PF07885">
    <property type="entry name" value="Ion_trans_2"/>
    <property type="match status" value="2"/>
</dbReference>
<comment type="catalytic activity">
    <reaction evidence="11">
        <text>K(+)(in) = K(+)(out)</text>
        <dbReference type="Rhea" id="RHEA:29463"/>
        <dbReference type="ChEBI" id="CHEBI:29103"/>
    </reaction>
</comment>
<evidence type="ECO:0000256" key="7">
    <source>
        <dbReference type="ARBA" id="ARBA00023065"/>
    </source>
</evidence>
<keyword evidence="19" id="KW-1185">Reference proteome</keyword>
<feature type="region of interest" description="Disordered" evidence="15">
    <location>
        <begin position="417"/>
        <end position="492"/>
    </location>
</feature>
<keyword evidence="7 14" id="KW-0406">Ion transport</keyword>
<evidence type="ECO:0000256" key="15">
    <source>
        <dbReference type="SAM" id="MobiDB-lite"/>
    </source>
</evidence>
<protein>
    <submittedName>
        <fullName evidence="18">Potassium two pore domain channel subfamily K member 4</fullName>
    </submittedName>
</protein>
<keyword evidence="4 14" id="KW-0812">Transmembrane</keyword>
<evidence type="ECO:0000313" key="18">
    <source>
        <dbReference type="Ensembl" id="ENSPREP00000022505.1"/>
    </source>
</evidence>
<reference evidence="18" key="2">
    <citation type="submission" date="2025-08" db="UniProtKB">
        <authorList>
            <consortium name="Ensembl"/>
        </authorList>
    </citation>
    <scope>IDENTIFICATION</scope>
    <source>
        <strain evidence="18">Guanapo</strain>
    </source>
</reference>
<feature type="compositionally biased region" description="Pro residues" evidence="15">
    <location>
        <begin position="461"/>
        <end position="474"/>
    </location>
</feature>
<evidence type="ECO:0000256" key="4">
    <source>
        <dbReference type="ARBA" id="ARBA00022692"/>
    </source>
</evidence>
<dbReference type="InterPro" id="IPR003280">
    <property type="entry name" value="2pore_dom_K_chnl"/>
</dbReference>
<dbReference type="GO" id="GO:0022841">
    <property type="term" value="F:potassium ion leak channel activity"/>
    <property type="evidence" value="ECO:0007669"/>
    <property type="project" value="TreeGrafter"/>
</dbReference>
<feature type="transmembrane region" description="Helical" evidence="16">
    <location>
        <begin position="86"/>
        <end position="105"/>
    </location>
</feature>
<feature type="transmembrane region" description="Helical" evidence="16">
    <location>
        <begin position="165"/>
        <end position="187"/>
    </location>
</feature>
<evidence type="ECO:0000256" key="13">
    <source>
        <dbReference type="ARBA" id="ARBA00044691"/>
    </source>
</evidence>
<evidence type="ECO:0000256" key="10">
    <source>
        <dbReference type="ARBA" id="ARBA00023303"/>
    </source>
</evidence>
<comment type="catalytic activity">
    <reaction evidence="12">
        <text>Rb(+)(in) = Rb(+)(out)</text>
        <dbReference type="Rhea" id="RHEA:78547"/>
        <dbReference type="ChEBI" id="CHEBI:49847"/>
    </reaction>
</comment>
<keyword evidence="3" id="KW-1003">Cell membrane</keyword>
<evidence type="ECO:0000256" key="12">
    <source>
        <dbReference type="ARBA" id="ARBA00044657"/>
    </source>
</evidence>
<dbReference type="SUPFAM" id="SSF81324">
    <property type="entry name" value="Voltage-gated potassium channels"/>
    <property type="match status" value="2"/>
</dbReference>
<evidence type="ECO:0000256" key="16">
    <source>
        <dbReference type="SAM" id="Phobius"/>
    </source>
</evidence>
<feature type="compositionally biased region" description="Polar residues" evidence="15">
    <location>
        <begin position="417"/>
        <end position="426"/>
    </location>
</feature>
<feature type="transmembrane region" description="Helical" evidence="16">
    <location>
        <begin position="111"/>
        <end position="134"/>
    </location>
</feature>
<comment type="similarity">
    <text evidence="14">Belongs to the two pore domain potassium channel (TC 1.A.1.8) family.</text>
</comment>
<evidence type="ECO:0000256" key="14">
    <source>
        <dbReference type="RuleBase" id="RU003857"/>
    </source>
</evidence>
<evidence type="ECO:0000256" key="11">
    <source>
        <dbReference type="ARBA" id="ARBA00034430"/>
    </source>
</evidence>